<dbReference type="CDD" id="cd02603">
    <property type="entry name" value="HAD_sEH-N_like"/>
    <property type="match status" value="1"/>
</dbReference>
<evidence type="ECO:0000313" key="2">
    <source>
        <dbReference type="Proteomes" id="UP000315891"/>
    </source>
</evidence>
<dbReference type="InterPro" id="IPR006439">
    <property type="entry name" value="HAD-SF_hydro_IA"/>
</dbReference>
<evidence type="ECO:0000313" key="1">
    <source>
        <dbReference type="EMBL" id="QDQ73684.1"/>
    </source>
</evidence>
<dbReference type="NCBIfam" id="TIGR01549">
    <property type="entry name" value="HAD-SF-IA-v1"/>
    <property type="match status" value="1"/>
</dbReference>
<dbReference type="SUPFAM" id="SSF56784">
    <property type="entry name" value="HAD-like"/>
    <property type="match status" value="1"/>
</dbReference>
<dbReference type="PANTHER" id="PTHR43611:SF3">
    <property type="entry name" value="FLAVIN MONONUCLEOTIDE HYDROLASE 1, CHLOROPLATIC"/>
    <property type="match status" value="1"/>
</dbReference>
<organism evidence="1 2">
    <name type="scientific">Pseudoluteimonas lycopersici</name>
    <dbReference type="NCBI Taxonomy" id="1324796"/>
    <lineage>
        <taxon>Bacteria</taxon>
        <taxon>Pseudomonadati</taxon>
        <taxon>Pseudomonadota</taxon>
        <taxon>Gammaproteobacteria</taxon>
        <taxon>Lysobacterales</taxon>
        <taxon>Lysobacteraceae</taxon>
        <taxon>Pseudoluteimonas</taxon>
    </lineage>
</organism>
<dbReference type="OrthoDB" id="9797415at2"/>
<keyword evidence="2" id="KW-1185">Reference proteome</keyword>
<protein>
    <submittedName>
        <fullName evidence="1">HAD family phosphatase</fullName>
    </submittedName>
</protein>
<sequence>MKRPACVLFDLDHTLVHYDHAVRVRTLAERCGVEPQRVLDALTLSGLERNSDLGLFDAEGHARELSRRLGVALSLDDCIAARTASMAPIEDCVAMAHAVARNAQVAILTNNGLMVRDHLHALCPTLSPLFDGRVFCSAEFGAGKPDPAIFLRSAERLGVSPGDILFIDDKAANAEAARHVGMDALHYAGPQALRVSLRERGLLENATEEIAHAS</sequence>
<dbReference type="InterPro" id="IPR023214">
    <property type="entry name" value="HAD_sf"/>
</dbReference>
<dbReference type="Gene3D" id="3.40.50.1000">
    <property type="entry name" value="HAD superfamily/HAD-like"/>
    <property type="match status" value="1"/>
</dbReference>
<dbReference type="InterPro" id="IPR036412">
    <property type="entry name" value="HAD-like_sf"/>
</dbReference>
<dbReference type="SFLD" id="SFLDG01129">
    <property type="entry name" value="C1.5:_HAD__Beta-PGM__Phosphata"/>
    <property type="match status" value="1"/>
</dbReference>
<dbReference type="NCBIfam" id="TIGR01509">
    <property type="entry name" value="HAD-SF-IA-v3"/>
    <property type="match status" value="1"/>
</dbReference>
<dbReference type="RefSeq" id="WP_143879196.1">
    <property type="nucleotide sequence ID" value="NZ_BAABLZ010000001.1"/>
</dbReference>
<dbReference type="EMBL" id="CP041742">
    <property type="protein sequence ID" value="QDQ73684.1"/>
    <property type="molecule type" value="Genomic_DNA"/>
</dbReference>
<proteinExistence type="predicted"/>
<gene>
    <name evidence="1" type="ORF">FNZ56_07265</name>
</gene>
<dbReference type="Proteomes" id="UP000315891">
    <property type="component" value="Chromosome"/>
</dbReference>
<dbReference type="Pfam" id="PF00702">
    <property type="entry name" value="Hydrolase"/>
    <property type="match status" value="1"/>
</dbReference>
<reference evidence="1 2" key="1">
    <citation type="submission" date="2019-07" db="EMBL/GenBank/DDBJ databases">
        <title>Lysobacter weifangensis sp. nov., isolated from bensulfuron-methyl contaminated farmland soil.</title>
        <authorList>
            <person name="Zhao H."/>
        </authorList>
    </citation>
    <scope>NUCLEOTIDE SEQUENCE [LARGE SCALE GENOMIC DNA]</scope>
    <source>
        <strain evidence="1 2">CC-Bw-6</strain>
    </source>
</reference>
<dbReference type="SFLD" id="SFLDS00003">
    <property type="entry name" value="Haloacid_Dehalogenase"/>
    <property type="match status" value="1"/>
</dbReference>
<dbReference type="PANTHER" id="PTHR43611">
    <property type="entry name" value="ALPHA-D-GLUCOSE 1-PHOSPHATE PHOSPHATASE"/>
    <property type="match status" value="1"/>
</dbReference>
<accession>A0A516V582</accession>
<dbReference type="AlphaFoldDB" id="A0A516V582"/>
<name>A0A516V582_9GAMM</name>